<evidence type="ECO:0000313" key="3">
    <source>
        <dbReference type="Proteomes" id="UP000663829"/>
    </source>
</evidence>
<gene>
    <name evidence="1" type="ORF">GPM918_LOCUS28066</name>
    <name evidence="2" type="ORF">SRO942_LOCUS28513</name>
</gene>
<dbReference type="Proteomes" id="UP000681722">
    <property type="component" value="Unassembled WGS sequence"/>
</dbReference>
<proteinExistence type="predicted"/>
<organism evidence="1 3">
    <name type="scientific">Didymodactylos carnosus</name>
    <dbReference type="NCBI Taxonomy" id="1234261"/>
    <lineage>
        <taxon>Eukaryota</taxon>
        <taxon>Metazoa</taxon>
        <taxon>Spiralia</taxon>
        <taxon>Gnathifera</taxon>
        <taxon>Rotifera</taxon>
        <taxon>Eurotatoria</taxon>
        <taxon>Bdelloidea</taxon>
        <taxon>Philodinida</taxon>
        <taxon>Philodinidae</taxon>
        <taxon>Didymodactylos</taxon>
    </lineage>
</organism>
<protein>
    <submittedName>
        <fullName evidence="1">Uncharacterized protein</fullName>
    </submittedName>
</protein>
<dbReference type="EMBL" id="CAJNOQ010012084">
    <property type="protein sequence ID" value="CAF1291610.1"/>
    <property type="molecule type" value="Genomic_DNA"/>
</dbReference>
<comment type="caution">
    <text evidence="1">The sequence shown here is derived from an EMBL/GenBank/DDBJ whole genome shotgun (WGS) entry which is preliminary data.</text>
</comment>
<name>A0A815CSE4_9BILA</name>
<accession>A0A815CSE4</accession>
<evidence type="ECO:0000313" key="2">
    <source>
        <dbReference type="EMBL" id="CAF4098062.1"/>
    </source>
</evidence>
<evidence type="ECO:0000313" key="1">
    <source>
        <dbReference type="EMBL" id="CAF1291610.1"/>
    </source>
</evidence>
<dbReference type="Proteomes" id="UP000663829">
    <property type="component" value="Unassembled WGS sequence"/>
</dbReference>
<dbReference type="AlphaFoldDB" id="A0A815CSE4"/>
<reference evidence="1" key="1">
    <citation type="submission" date="2021-02" db="EMBL/GenBank/DDBJ databases">
        <authorList>
            <person name="Nowell W R."/>
        </authorList>
    </citation>
    <scope>NUCLEOTIDE SEQUENCE</scope>
</reference>
<sequence>MQPVPWREKKAGGIYTLRYWSILKDNILKIIQSDDRSVHCKKKNNDDGNDIVFDNFDVQFDDDGVPNGNGNVHDDDQDAAAVYRDNDVGIDIAFDNFDVQFDDSFNTSHNVFNNVHDENPLVAAGTAAVVANYNNGKSVKTRGYCFNSGDKTPSSKTATTRSRPYSQYDILQDLDDSANNYSTLRFVSKIEEYYNR</sequence>
<dbReference type="EMBL" id="CAJOBC010033023">
    <property type="protein sequence ID" value="CAF4098062.1"/>
    <property type="molecule type" value="Genomic_DNA"/>
</dbReference>
<keyword evidence="3" id="KW-1185">Reference proteome</keyword>